<organism evidence="2 3">
    <name type="scientific">Chara braunii</name>
    <name type="common">Braun's stonewort</name>
    <dbReference type="NCBI Taxonomy" id="69332"/>
    <lineage>
        <taxon>Eukaryota</taxon>
        <taxon>Viridiplantae</taxon>
        <taxon>Streptophyta</taxon>
        <taxon>Charophyceae</taxon>
        <taxon>Charales</taxon>
        <taxon>Characeae</taxon>
        <taxon>Chara</taxon>
    </lineage>
</organism>
<proteinExistence type="predicted"/>
<evidence type="ECO:0000256" key="1">
    <source>
        <dbReference type="SAM" id="Coils"/>
    </source>
</evidence>
<dbReference type="AlphaFoldDB" id="A0A388K2Z9"/>
<dbReference type="Proteomes" id="UP000265515">
    <property type="component" value="Unassembled WGS sequence"/>
</dbReference>
<evidence type="ECO:0000313" key="2">
    <source>
        <dbReference type="EMBL" id="GBG64432.1"/>
    </source>
</evidence>
<name>A0A388K2Z9_CHABU</name>
<evidence type="ECO:0000313" key="3">
    <source>
        <dbReference type="Proteomes" id="UP000265515"/>
    </source>
</evidence>
<sequence length="402" mass="45765">MVDGRAVKNLKIEAGIPKMTVIKTGASTDIQGDRNLDVSTAANEVIALTNAGIAGVLRKVILLPPEKAKKAEEEQLKQEVAQEAERIEQERRTCERTEKKHVDRQRRDAQRDAEIDKKLEIQLAIKTGTFSDRMEANLGPVLDFVRKAKAKKQVVHVPKDLGSSESETEEIRARTGSLMISEKRKRGLERVFDDSPLMLTPIKRTPQRTREKEAGTPGRITHSKAKVKTKLSPFVEKLKKSPTQPDKVAKLHVQWMILQSFDRCYPENLVLKRTDSGDGTSQFLGFEIRTKQTQAYLGCVQLVKNEESIWTDEKLIFKNGQSYSSWSSKQPKNVIMASYLHRINQNTTIRAEIPMRVLTVKCELRLKGFPEDAFERVLKSFAVDKDSIWKWTVDLLFPRAKE</sequence>
<protein>
    <submittedName>
        <fullName evidence="2">Uncharacterized protein</fullName>
    </submittedName>
</protein>
<keyword evidence="1" id="KW-0175">Coiled coil</keyword>
<dbReference type="EMBL" id="BFEA01000050">
    <property type="protein sequence ID" value="GBG64432.1"/>
    <property type="molecule type" value="Genomic_DNA"/>
</dbReference>
<comment type="caution">
    <text evidence="2">The sequence shown here is derived from an EMBL/GenBank/DDBJ whole genome shotgun (WGS) entry which is preliminary data.</text>
</comment>
<reference evidence="2 3" key="1">
    <citation type="journal article" date="2018" name="Cell">
        <title>The Chara Genome: Secondary Complexity and Implications for Plant Terrestrialization.</title>
        <authorList>
            <person name="Nishiyama T."/>
            <person name="Sakayama H."/>
            <person name="Vries J.D."/>
            <person name="Buschmann H."/>
            <person name="Saint-Marcoux D."/>
            <person name="Ullrich K.K."/>
            <person name="Haas F.B."/>
            <person name="Vanderstraeten L."/>
            <person name="Becker D."/>
            <person name="Lang D."/>
            <person name="Vosolsobe S."/>
            <person name="Rombauts S."/>
            <person name="Wilhelmsson P.K.I."/>
            <person name="Janitza P."/>
            <person name="Kern R."/>
            <person name="Heyl A."/>
            <person name="Rumpler F."/>
            <person name="Villalobos L.I.A.C."/>
            <person name="Clay J.M."/>
            <person name="Skokan R."/>
            <person name="Toyoda A."/>
            <person name="Suzuki Y."/>
            <person name="Kagoshima H."/>
            <person name="Schijlen E."/>
            <person name="Tajeshwar N."/>
            <person name="Catarino B."/>
            <person name="Hetherington A.J."/>
            <person name="Saltykova A."/>
            <person name="Bonnot C."/>
            <person name="Breuninger H."/>
            <person name="Symeonidi A."/>
            <person name="Radhakrishnan G.V."/>
            <person name="Van Nieuwerburgh F."/>
            <person name="Deforce D."/>
            <person name="Chang C."/>
            <person name="Karol K.G."/>
            <person name="Hedrich R."/>
            <person name="Ulvskov P."/>
            <person name="Glockner G."/>
            <person name="Delwiche C.F."/>
            <person name="Petrasek J."/>
            <person name="Van de Peer Y."/>
            <person name="Friml J."/>
            <person name="Beilby M."/>
            <person name="Dolan L."/>
            <person name="Kohara Y."/>
            <person name="Sugano S."/>
            <person name="Fujiyama A."/>
            <person name="Delaux P.-M."/>
            <person name="Quint M."/>
            <person name="TheiBen G."/>
            <person name="Hagemann M."/>
            <person name="Harholt J."/>
            <person name="Dunand C."/>
            <person name="Zachgo S."/>
            <person name="Langdale J."/>
            <person name="Maumus F."/>
            <person name="Straeten D.V.D."/>
            <person name="Gould S.B."/>
            <person name="Rensing S.A."/>
        </authorList>
    </citation>
    <scope>NUCLEOTIDE SEQUENCE [LARGE SCALE GENOMIC DNA]</scope>
    <source>
        <strain evidence="2 3">S276</strain>
    </source>
</reference>
<accession>A0A388K2Z9</accession>
<dbReference type="Gramene" id="GBG64432">
    <property type="protein sequence ID" value="GBG64432"/>
    <property type="gene ID" value="CBR_g44317"/>
</dbReference>
<keyword evidence="3" id="KW-1185">Reference proteome</keyword>
<gene>
    <name evidence="2" type="ORF">CBR_g44317</name>
</gene>
<feature type="coiled-coil region" evidence="1">
    <location>
        <begin position="66"/>
        <end position="100"/>
    </location>
</feature>